<keyword evidence="2" id="KW-1133">Transmembrane helix</keyword>
<feature type="compositionally biased region" description="Low complexity" evidence="1">
    <location>
        <begin position="54"/>
        <end position="66"/>
    </location>
</feature>
<dbReference type="InterPro" id="IPR000718">
    <property type="entry name" value="Peptidase_M13"/>
</dbReference>
<organism evidence="3 4">
    <name type="scientific">Amblyomma americanum</name>
    <name type="common">Lone star tick</name>
    <dbReference type="NCBI Taxonomy" id="6943"/>
    <lineage>
        <taxon>Eukaryota</taxon>
        <taxon>Metazoa</taxon>
        <taxon>Ecdysozoa</taxon>
        <taxon>Arthropoda</taxon>
        <taxon>Chelicerata</taxon>
        <taxon>Arachnida</taxon>
        <taxon>Acari</taxon>
        <taxon>Parasitiformes</taxon>
        <taxon>Ixodida</taxon>
        <taxon>Ixodoidea</taxon>
        <taxon>Ixodidae</taxon>
        <taxon>Amblyomminae</taxon>
        <taxon>Amblyomma</taxon>
    </lineage>
</organism>
<keyword evidence="2" id="KW-0812">Transmembrane</keyword>
<dbReference type="SUPFAM" id="SSF55486">
    <property type="entry name" value="Metalloproteases ('zincins'), catalytic domain"/>
    <property type="match status" value="1"/>
</dbReference>
<evidence type="ECO:0000256" key="2">
    <source>
        <dbReference type="SAM" id="Phobius"/>
    </source>
</evidence>
<name>A0AAQ4ECU1_AMBAM</name>
<dbReference type="PROSITE" id="PS51885">
    <property type="entry name" value="NEPRILYSIN"/>
    <property type="match status" value="1"/>
</dbReference>
<keyword evidence="2" id="KW-0472">Membrane</keyword>
<dbReference type="AlphaFoldDB" id="A0AAQ4ECU1"/>
<feature type="transmembrane region" description="Helical" evidence="2">
    <location>
        <begin position="143"/>
        <end position="169"/>
    </location>
</feature>
<feature type="compositionally biased region" description="Polar residues" evidence="1">
    <location>
        <begin position="1"/>
        <end position="51"/>
    </location>
</feature>
<evidence type="ECO:0000313" key="4">
    <source>
        <dbReference type="Proteomes" id="UP001321473"/>
    </source>
</evidence>
<accession>A0AAQ4ECU1</accession>
<reference evidence="3 4" key="1">
    <citation type="journal article" date="2023" name="Arcadia Sci">
        <title>De novo assembly of a long-read Amblyomma americanum tick genome.</title>
        <authorList>
            <person name="Chou S."/>
            <person name="Poskanzer K.E."/>
            <person name="Rollins M."/>
            <person name="Thuy-Boun P.S."/>
        </authorList>
    </citation>
    <scope>NUCLEOTIDE SEQUENCE [LARGE SCALE GENOMIC DNA]</scope>
    <source>
        <strain evidence="3">F_SG_1</strain>
        <tissue evidence="3">Salivary glands</tissue>
    </source>
</reference>
<evidence type="ECO:0000256" key="1">
    <source>
        <dbReference type="SAM" id="MobiDB-lite"/>
    </source>
</evidence>
<dbReference type="Gene3D" id="3.40.390.10">
    <property type="entry name" value="Collagenase (Catalytic Domain)"/>
    <property type="match status" value="1"/>
</dbReference>
<proteinExistence type="predicted"/>
<dbReference type="Proteomes" id="UP001321473">
    <property type="component" value="Unassembled WGS sequence"/>
</dbReference>
<dbReference type="InterPro" id="IPR024079">
    <property type="entry name" value="MetalloPept_cat_dom_sf"/>
</dbReference>
<dbReference type="GO" id="GO:0006508">
    <property type="term" value="P:proteolysis"/>
    <property type="evidence" value="ECO:0007669"/>
    <property type="project" value="InterPro"/>
</dbReference>
<comment type="caution">
    <text evidence="3">The sequence shown here is derived from an EMBL/GenBank/DDBJ whole genome shotgun (WGS) entry which is preliminary data.</text>
</comment>
<dbReference type="GO" id="GO:0004222">
    <property type="term" value="F:metalloendopeptidase activity"/>
    <property type="evidence" value="ECO:0007669"/>
    <property type="project" value="InterPro"/>
</dbReference>
<feature type="region of interest" description="Disordered" evidence="1">
    <location>
        <begin position="1"/>
        <end position="93"/>
    </location>
</feature>
<gene>
    <name evidence="3" type="ORF">V5799_024352</name>
</gene>
<keyword evidence="4" id="KW-1185">Reference proteome</keyword>
<dbReference type="EMBL" id="JARKHS020018353">
    <property type="protein sequence ID" value="KAK8772403.1"/>
    <property type="molecule type" value="Genomic_DNA"/>
</dbReference>
<protein>
    <submittedName>
        <fullName evidence="3">Uncharacterized protein</fullName>
    </submittedName>
</protein>
<evidence type="ECO:0000313" key="3">
    <source>
        <dbReference type="EMBL" id="KAK8772403.1"/>
    </source>
</evidence>
<sequence length="252" mass="26676">MYTLPQDPQQQWPGEQSQGSRTTVAAGNTVTTQTYSSSPCKERLGTNTASTVDPLASPVGAPASSAAKDDVVTPMQARTAMPEPARRRETSLPNLNAVPAKPALARRTLSLTSSEKRARFLEIPIVEMLLLSVTQQTSGTKSLVATVVAAVAATATFVLAAILFFALFVHSDEGEDTPGACSSADCRHHAALITDRINRSLDPCQDFAAFACSAWSPPPASAASSRRSQSALDDVVRDWALDFESVLVTGSR</sequence>